<reference evidence="1 2" key="1">
    <citation type="submission" date="2016-10" db="EMBL/GenBank/DDBJ databases">
        <authorList>
            <person name="de Groot N.N."/>
        </authorList>
    </citation>
    <scope>NUCLEOTIDE SEQUENCE [LARGE SCALE GENOMIC DNA]</scope>
    <source>
        <strain evidence="1 2">CGMCC 1.5012</strain>
    </source>
</reference>
<dbReference type="Proteomes" id="UP000199182">
    <property type="component" value="Unassembled WGS sequence"/>
</dbReference>
<name>A0A1G9XUD8_9FIRM</name>
<accession>A0A1G9XUD8</accession>
<organism evidence="1 2">
    <name type="scientific">Acetanaerobacterium elongatum</name>
    <dbReference type="NCBI Taxonomy" id="258515"/>
    <lineage>
        <taxon>Bacteria</taxon>
        <taxon>Bacillati</taxon>
        <taxon>Bacillota</taxon>
        <taxon>Clostridia</taxon>
        <taxon>Eubacteriales</taxon>
        <taxon>Oscillospiraceae</taxon>
        <taxon>Acetanaerobacterium</taxon>
    </lineage>
</organism>
<evidence type="ECO:0000313" key="1">
    <source>
        <dbReference type="EMBL" id="SDM99853.1"/>
    </source>
</evidence>
<keyword evidence="2" id="KW-1185">Reference proteome</keyword>
<protein>
    <submittedName>
        <fullName evidence="1">Uncharacterized protein</fullName>
    </submittedName>
</protein>
<dbReference type="AlphaFoldDB" id="A0A1G9XUD8"/>
<dbReference type="RefSeq" id="WP_092638915.1">
    <property type="nucleotide sequence ID" value="NZ_FNID01000009.1"/>
</dbReference>
<dbReference type="EMBL" id="FNID01000009">
    <property type="protein sequence ID" value="SDM99853.1"/>
    <property type="molecule type" value="Genomic_DNA"/>
</dbReference>
<dbReference type="STRING" id="258515.SAMN05192585_10935"/>
<sequence length="127" mass="14301">MFLDNLFKPRKSEQELKEETEELGRLVFPLGDGQRAKIEALLKEIDSKKIDQIDLLICFIAGKKQYLKEGSLGFVYRKAMGSNATLTKQQGKEIAALVALDSKAETLEQLPTIEQIRAYAQQLEVEG</sequence>
<gene>
    <name evidence="1" type="ORF">SAMN05192585_10935</name>
</gene>
<proteinExistence type="predicted"/>
<evidence type="ECO:0000313" key="2">
    <source>
        <dbReference type="Proteomes" id="UP000199182"/>
    </source>
</evidence>